<organism evidence="1 2">
    <name type="scientific">Ascochyta lentis</name>
    <dbReference type="NCBI Taxonomy" id="205686"/>
    <lineage>
        <taxon>Eukaryota</taxon>
        <taxon>Fungi</taxon>
        <taxon>Dikarya</taxon>
        <taxon>Ascomycota</taxon>
        <taxon>Pezizomycotina</taxon>
        <taxon>Dothideomycetes</taxon>
        <taxon>Pleosporomycetidae</taxon>
        <taxon>Pleosporales</taxon>
        <taxon>Pleosporineae</taxon>
        <taxon>Didymellaceae</taxon>
        <taxon>Ascochyta</taxon>
    </lineage>
</organism>
<sequence length="244" mass="27805">MFVSWHVHILSPSALSSLDCLHTLTIKSPERQLHDNGSEVALRKPDLRLLLEIAKKFRNLRLLQCKFGDDEWRKGFAHTALKTFTREWIGPRRDSRHDFGKGLEDIKEASPLLQRVNLDLLYPFNWVECIDQRLALPYLTSPAPYDPFSSNLRLLLYQLRTMSLRVVADKTLLWPLDGTAPLWANLETLSVLFHMSTPSGSWYFSGLPGVGATQEYEVIPDRPCLPLAPTSQDYEDDDIAGDQG</sequence>
<dbReference type="OrthoDB" id="5985073at2759"/>
<dbReference type="Proteomes" id="UP000651452">
    <property type="component" value="Unassembled WGS sequence"/>
</dbReference>
<accession>A0A8H7JA27</accession>
<gene>
    <name evidence="1" type="ORF">EKO04_001095</name>
</gene>
<dbReference type="AlphaFoldDB" id="A0A8H7JA27"/>
<keyword evidence="2" id="KW-1185">Reference proteome</keyword>
<reference evidence="1" key="2">
    <citation type="submission" date="2020-09" db="EMBL/GenBank/DDBJ databases">
        <title>Reference genome assembly for Australian Ascochyta lentis isolate Al4.</title>
        <authorList>
            <person name="Lee R.C."/>
            <person name="Farfan-Caceres L.M."/>
            <person name="Debler J.W."/>
            <person name="Williams A.H."/>
            <person name="Henares B.M."/>
        </authorList>
    </citation>
    <scope>NUCLEOTIDE SEQUENCE</scope>
    <source>
        <strain evidence="1">Al4</strain>
    </source>
</reference>
<evidence type="ECO:0000313" key="2">
    <source>
        <dbReference type="Proteomes" id="UP000651452"/>
    </source>
</evidence>
<reference evidence="1" key="1">
    <citation type="submission" date="2018-12" db="EMBL/GenBank/DDBJ databases">
        <authorList>
            <person name="Syme R.A."/>
            <person name="Farfan-Caceres L."/>
            <person name="Lichtenzveig J."/>
        </authorList>
    </citation>
    <scope>NUCLEOTIDE SEQUENCE</scope>
    <source>
        <strain evidence="1">Al4</strain>
    </source>
</reference>
<proteinExistence type="predicted"/>
<name>A0A8H7JA27_9PLEO</name>
<dbReference type="EMBL" id="RZGK01000002">
    <property type="protein sequence ID" value="KAF9700875.1"/>
    <property type="molecule type" value="Genomic_DNA"/>
</dbReference>
<comment type="caution">
    <text evidence="1">The sequence shown here is derived from an EMBL/GenBank/DDBJ whole genome shotgun (WGS) entry which is preliminary data.</text>
</comment>
<protein>
    <submittedName>
        <fullName evidence="1">Uncharacterized protein</fullName>
    </submittedName>
</protein>
<evidence type="ECO:0000313" key="1">
    <source>
        <dbReference type="EMBL" id="KAF9700875.1"/>
    </source>
</evidence>